<proteinExistence type="predicted"/>
<dbReference type="AlphaFoldDB" id="A0A9P4TMX8"/>
<feature type="compositionally biased region" description="Basic and acidic residues" evidence="1">
    <location>
        <begin position="220"/>
        <end position="234"/>
    </location>
</feature>
<dbReference type="Proteomes" id="UP000800093">
    <property type="component" value="Unassembled WGS sequence"/>
</dbReference>
<evidence type="ECO:0000313" key="2">
    <source>
        <dbReference type="EMBL" id="KAF2269121.1"/>
    </source>
</evidence>
<dbReference type="EMBL" id="ML986583">
    <property type="protein sequence ID" value="KAF2269121.1"/>
    <property type="molecule type" value="Genomic_DNA"/>
</dbReference>
<protein>
    <submittedName>
        <fullName evidence="2">Uncharacterized protein</fullName>
    </submittedName>
</protein>
<organism evidence="2 3">
    <name type="scientific">Lojkania enalia</name>
    <dbReference type="NCBI Taxonomy" id="147567"/>
    <lineage>
        <taxon>Eukaryota</taxon>
        <taxon>Fungi</taxon>
        <taxon>Dikarya</taxon>
        <taxon>Ascomycota</taxon>
        <taxon>Pezizomycotina</taxon>
        <taxon>Dothideomycetes</taxon>
        <taxon>Pleosporomycetidae</taxon>
        <taxon>Pleosporales</taxon>
        <taxon>Pleosporales incertae sedis</taxon>
        <taxon>Lojkania</taxon>
    </lineage>
</organism>
<feature type="region of interest" description="Disordered" evidence="1">
    <location>
        <begin position="220"/>
        <end position="304"/>
    </location>
</feature>
<evidence type="ECO:0000256" key="1">
    <source>
        <dbReference type="SAM" id="MobiDB-lite"/>
    </source>
</evidence>
<feature type="region of interest" description="Disordered" evidence="1">
    <location>
        <begin position="1"/>
        <end position="85"/>
    </location>
</feature>
<feature type="compositionally biased region" description="Polar residues" evidence="1">
    <location>
        <begin position="251"/>
        <end position="264"/>
    </location>
</feature>
<name>A0A9P4TMX8_9PLEO</name>
<reference evidence="3" key="1">
    <citation type="journal article" date="2020" name="Stud. Mycol.">
        <title>101 Dothideomycetes genomes: A test case for predicting lifestyles and emergence of pathogens.</title>
        <authorList>
            <person name="Haridas S."/>
            <person name="Albert R."/>
            <person name="Binder M."/>
            <person name="Bloem J."/>
            <person name="LaButti K."/>
            <person name="Salamov A."/>
            <person name="Andreopoulos B."/>
            <person name="Baker S."/>
            <person name="Barry K."/>
            <person name="Bills G."/>
            <person name="Bluhm B."/>
            <person name="Cannon C."/>
            <person name="Castanera R."/>
            <person name="Culley D."/>
            <person name="Daum C."/>
            <person name="Ezra D."/>
            <person name="Gonzalez J."/>
            <person name="Henrissat B."/>
            <person name="Kuo A."/>
            <person name="Liang C."/>
            <person name="Lipzen A."/>
            <person name="Lutzoni F."/>
            <person name="Magnuson J."/>
            <person name="Mondo S."/>
            <person name="Nolan M."/>
            <person name="Ohm R."/>
            <person name="Pangilinan J."/>
            <person name="Park H.-J."/>
            <person name="Ramirez L."/>
            <person name="Alfaro M."/>
            <person name="Sun H."/>
            <person name="Tritt A."/>
            <person name="Yoshinaga Y."/>
            <person name="Zwiers L.-H."/>
            <person name="Turgeon B."/>
            <person name="Goodwin S."/>
            <person name="Spatafora J."/>
            <person name="Crous P."/>
            <person name="Grigoriev I."/>
        </authorList>
    </citation>
    <scope>NUCLEOTIDE SEQUENCE [LARGE SCALE GENOMIC DNA]</scope>
    <source>
        <strain evidence="3">CBS 304.66</strain>
    </source>
</reference>
<dbReference type="OrthoDB" id="10629681at2759"/>
<feature type="compositionally biased region" description="Basic and acidic residues" evidence="1">
    <location>
        <begin position="293"/>
        <end position="304"/>
    </location>
</feature>
<evidence type="ECO:0000313" key="3">
    <source>
        <dbReference type="Proteomes" id="UP000800093"/>
    </source>
</evidence>
<sequence length="304" mass="33634">MERQSVPYRPQARLTNSQSPTGSRNSGSAHPQPPEQSVNNWCLNGGDENERFSHPQSQVPAEDSDEALQRLLRETAGAQAANDSAFENEMQKALAVSAQELTPKDTFEDDLRKALAASTQENHGRRQTEEDFESQIAQAMAASRASIHHKFQSKEEEEAVIQRLMKLSASEFYQRHKTGAIANDDDEELQAVLEKSKAEWYRATWQESIVADPEEQLRIDLDPYGKGKGSRRETTTTNGLEGAMGHVTISGRLSQGSSTPSTPSDRGKQSVESTAMGALRTQQDATYAVSLTADREKARRKKEA</sequence>
<feature type="compositionally biased region" description="Polar residues" evidence="1">
    <location>
        <begin position="13"/>
        <end position="42"/>
    </location>
</feature>
<gene>
    <name evidence="2" type="ORF">CC78DRAFT_612591</name>
</gene>
<accession>A0A9P4TMX8</accession>
<keyword evidence="3" id="KW-1185">Reference proteome</keyword>
<feature type="region of interest" description="Disordered" evidence="1">
    <location>
        <begin position="114"/>
        <end position="141"/>
    </location>
</feature>
<comment type="caution">
    <text evidence="2">The sequence shown here is derived from an EMBL/GenBank/DDBJ whole genome shotgun (WGS) entry which is preliminary data.</text>
</comment>